<evidence type="ECO:0000256" key="3">
    <source>
        <dbReference type="ARBA" id="ARBA00022691"/>
    </source>
</evidence>
<dbReference type="InterPro" id="IPR040758">
    <property type="entry name" value="PrmC_N"/>
</dbReference>
<name>A0A1I6LZS6_9RHOB</name>
<dbReference type="Pfam" id="PF05175">
    <property type="entry name" value="MTS"/>
    <property type="match status" value="1"/>
</dbReference>
<dbReference type="STRING" id="1123755.SAMN05444714_1074"/>
<feature type="binding site" evidence="5">
    <location>
        <position position="208"/>
    </location>
    <ligand>
        <name>S-adenosyl-L-methionine</name>
        <dbReference type="ChEBI" id="CHEBI:59789"/>
    </ligand>
</feature>
<dbReference type="InterPro" id="IPR002052">
    <property type="entry name" value="DNA_methylase_N6_adenine_CS"/>
</dbReference>
<evidence type="ECO:0000256" key="1">
    <source>
        <dbReference type="ARBA" id="ARBA00022603"/>
    </source>
</evidence>
<keyword evidence="3 5" id="KW-0949">S-adenosyl-L-methionine</keyword>
<evidence type="ECO:0000313" key="9">
    <source>
        <dbReference type="Proteomes" id="UP000198926"/>
    </source>
</evidence>
<dbReference type="Pfam" id="PF17827">
    <property type="entry name" value="PrmC_N"/>
    <property type="match status" value="1"/>
</dbReference>
<evidence type="ECO:0000256" key="5">
    <source>
        <dbReference type="HAMAP-Rule" id="MF_02126"/>
    </source>
</evidence>
<dbReference type="PANTHER" id="PTHR18895:SF74">
    <property type="entry name" value="MTRF1L RELEASE FACTOR GLUTAMINE METHYLTRANSFERASE"/>
    <property type="match status" value="1"/>
</dbReference>
<dbReference type="HAMAP" id="MF_02126">
    <property type="entry name" value="RF_methyltr_PrmC"/>
    <property type="match status" value="1"/>
</dbReference>
<feature type="domain" description="Methyltransferase small" evidence="6">
    <location>
        <begin position="124"/>
        <end position="216"/>
    </location>
</feature>
<organism evidence="8 9">
    <name type="scientific">Yoonia litorea</name>
    <dbReference type="NCBI Taxonomy" id="1123755"/>
    <lineage>
        <taxon>Bacteria</taxon>
        <taxon>Pseudomonadati</taxon>
        <taxon>Pseudomonadota</taxon>
        <taxon>Alphaproteobacteria</taxon>
        <taxon>Rhodobacterales</taxon>
        <taxon>Paracoccaceae</taxon>
        <taxon>Yoonia</taxon>
    </lineage>
</organism>
<keyword evidence="1 5" id="KW-0489">Methyltransferase</keyword>
<dbReference type="CDD" id="cd02440">
    <property type="entry name" value="AdoMet_MTases"/>
    <property type="match status" value="1"/>
</dbReference>
<keyword evidence="2 5" id="KW-0808">Transferase</keyword>
<feature type="domain" description="Release factor glutamine methyltransferase N-terminal" evidence="7">
    <location>
        <begin position="43"/>
        <end position="101"/>
    </location>
</feature>
<dbReference type="Gene3D" id="1.10.8.10">
    <property type="entry name" value="DNA helicase RuvA subunit, C-terminal domain"/>
    <property type="match status" value="1"/>
</dbReference>
<dbReference type="PANTHER" id="PTHR18895">
    <property type="entry name" value="HEMK METHYLTRANSFERASE"/>
    <property type="match status" value="1"/>
</dbReference>
<dbReference type="InterPro" id="IPR004556">
    <property type="entry name" value="HemK-like"/>
</dbReference>
<gene>
    <name evidence="5" type="primary">prmC</name>
    <name evidence="8" type="ORF">SAMN05444714_1074</name>
</gene>
<dbReference type="EC" id="2.1.1.297" evidence="5"/>
<feature type="binding site" evidence="5">
    <location>
        <position position="165"/>
    </location>
    <ligand>
        <name>S-adenosyl-L-methionine</name>
        <dbReference type="ChEBI" id="CHEBI:59789"/>
    </ligand>
</feature>
<accession>A0A1I6LZS6</accession>
<evidence type="ECO:0000313" key="8">
    <source>
        <dbReference type="EMBL" id="SFS08971.1"/>
    </source>
</evidence>
<dbReference type="Gene3D" id="3.40.50.150">
    <property type="entry name" value="Vaccinia Virus protein VP39"/>
    <property type="match status" value="1"/>
</dbReference>
<dbReference type="InterPro" id="IPR050320">
    <property type="entry name" value="N5-glutamine_MTase"/>
</dbReference>
<dbReference type="GO" id="GO:0102559">
    <property type="term" value="F:peptide chain release factor N(5)-glutamine methyltransferase activity"/>
    <property type="evidence" value="ECO:0007669"/>
    <property type="project" value="UniProtKB-EC"/>
</dbReference>
<dbReference type="AlphaFoldDB" id="A0A1I6LZS6"/>
<reference evidence="8 9" key="1">
    <citation type="submission" date="2016-10" db="EMBL/GenBank/DDBJ databases">
        <authorList>
            <person name="de Groot N.N."/>
        </authorList>
    </citation>
    <scope>NUCLEOTIDE SEQUENCE [LARGE SCALE GENOMIC DNA]</scope>
    <source>
        <strain evidence="8 9">DSM 29433</strain>
    </source>
</reference>
<protein>
    <recommendedName>
        <fullName evidence="5">Release factor glutamine methyltransferase</fullName>
        <shortName evidence="5">RF MTase</shortName>
        <ecNumber evidence="5">2.1.1.297</ecNumber>
    </recommendedName>
    <alternativeName>
        <fullName evidence="5">N5-glutamine methyltransferase PrmC</fullName>
    </alternativeName>
    <alternativeName>
        <fullName evidence="5">Protein-(glutamine-N5) MTase PrmC</fullName>
    </alternativeName>
    <alternativeName>
        <fullName evidence="5">Protein-glutamine N-methyltransferase PrmC</fullName>
    </alternativeName>
</protein>
<comment type="similarity">
    <text evidence="5">Belongs to the protein N5-glutamine methyltransferase family. PrmC subfamily.</text>
</comment>
<feature type="binding site" evidence="5">
    <location>
        <position position="194"/>
    </location>
    <ligand>
        <name>S-adenosyl-L-methionine</name>
        <dbReference type="ChEBI" id="CHEBI:59789"/>
    </ligand>
</feature>
<keyword evidence="9" id="KW-1185">Reference proteome</keyword>
<dbReference type="NCBIfam" id="TIGR03534">
    <property type="entry name" value="RF_mod_PrmC"/>
    <property type="match status" value="1"/>
</dbReference>
<sequence length="302" mass="32728">MHRRPFWPRWGLSPRVSDATVQQTIAQLVAFLKGGPDAVPAVAPVENPAREARLLLAHAMGVPVQRLSLHAQDEITADCVDQAFVYAGRRRQGEPVSHILGYREFFGRRFEVDSRVLDPRPETEVLVAEALKMPFVDVLDLGAGSGAIILTLLAERPEATGVATDLSPAALQVAASNAAALGVDTRVHFEVSNWFEAIGGEYDLIVSNPPYIAADEMDALQPEVRLFEPRMALTDEADGLSAYARIIAATPDHLRKGGRLLVEIGMTQGKAVAAMMRDAGLAEVEVIPDLDGRDRVVIGKKQ</sequence>
<dbReference type="NCBIfam" id="TIGR00536">
    <property type="entry name" value="hemK_fam"/>
    <property type="match status" value="1"/>
</dbReference>
<evidence type="ECO:0000259" key="6">
    <source>
        <dbReference type="Pfam" id="PF05175"/>
    </source>
</evidence>
<dbReference type="InterPro" id="IPR019874">
    <property type="entry name" value="RF_methyltr_PrmC"/>
</dbReference>
<evidence type="ECO:0000259" key="7">
    <source>
        <dbReference type="Pfam" id="PF17827"/>
    </source>
</evidence>
<dbReference type="Proteomes" id="UP000198926">
    <property type="component" value="Unassembled WGS sequence"/>
</dbReference>
<feature type="binding site" evidence="5">
    <location>
        <begin position="142"/>
        <end position="146"/>
    </location>
    <ligand>
        <name>S-adenosyl-L-methionine</name>
        <dbReference type="ChEBI" id="CHEBI:59789"/>
    </ligand>
</feature>
<proteinExistence type="inferred from homology"/>
<dbReference type="EMBL" id="FOZM01000001">
    <property type="protein sequence ID" value="SFS08971.1"/>
    <property type="molecule type" value="Genomic_DNA"/>
</dbReference>
<comment type="catalytic activity">
    <reaction evidence="4 5">
        <text>L-glutaminyl-[peptide chain release factor] + S-adenosyl-L-methionine = N(5)-methyl-L-glutaminyl-[peptide chain release factor] + S-adenosyl-L-homocysteine + H(+)</text>
        <dbReference type="Rhea" id="RHEA:42896"/>
        <dbReference type="Rhea" id="RHEA-COMP:10271"/>
        <dbReference type="Rhea" id="RHEA-COMP:10272"/>
        <dbReference type="ChEBI" id="CHEBI:15378"/>
        <dbReference type="ChEBI" id="CHEBI:30011"/>
        <dbReference type="ChEBI" id="CHEBI:57856"/>
        <dbReference type="ChEBI" id="CHEBI:59789"/>
        <dbReference type="ChEBI" id="CHEBI:61891"/>
        <dbReference type="EC" id="2.1.1.297"/>
    </reaction>
</comment>
<dbReference type="InterPro" id="IPR029063">
    <property type="entry name" value="SAM-dependent_MTases_sf"/>
</dbReference>
<evidence type="ECO:0000256" key="2">
    <source>
        <dbReference type="ARBA" id="ARBA00022679"/>
    </source>
</evidence>
<evidence type="ECO:0000256" key="4">
    <source>
        <dbReference type="ARBA" id="ARBA00048391"/>
    </source>
</evidence>
<dbReference type="GO" id="GO:0032259">
    <property type="term" value="P:methylation"/>
    <property type="evidence" value="ECO:0007669"/>
    <property type="project" value="UniProtKB-KW"/>
</dbReference>
<feature type="binding site" evidence="5">
    <location>
        <begin position="208"/>
        <end position="211"/>
    </location>
    <ligand>
        <name>substrate</name>
    </ligand>
</feature>
<dbReference type="PROSITE" id="PS00092">
    <property type="entry name" value="N6_MTASE"/>
    <property type="match status" value="1"/>
</dbReference>
<dbReference type="SUPFAM" id="SSF53335">
    <property type="entry name" value="S-adenosyl-L-methionine-dependent methyltransferases"/>
    <property type="match status" value="1"/>
</dbReference>
<dbReference type="GO" id="GO:0003676">
    <property type="term" value="F:nucleic acid binding"/>
    <property type="evidence" value="ECO:0007669"/>
    <property type="project" value="InterPro"/>
</dbReference>
<dbReference type="InterPro" id="IPR007848">
    <property type="entry name" value="Small_mtfrase_dom"/>
</dbReference>
<comment type="function">
    <text evidence="5">Methylates the class 1 translation termination release factors RF1/PrfA and RF2/PrfB on the glutamine residue of the universally conserved GGQ motif.</text>
</comment>
<dbReference type="OrthoDB" id="9800643at2"/>